<protein>
    <submittedName>
        <fullName evidence="1">Plasmid partition par a protein</fullName>
    </submittedName>
</protein>
<dbReference type="HOGENOM" id="CLU_065913_0_0_6"/>
<accession>W8URE5</accession>
<gene>
    <name evidence="1" type="ORF">KPNJ2_04838</name>
</gene>
<dbReference type="PANTHER" id="PTHR33973">
    <property type="entry name" value="OS07G0153300 PROTEIN"/>
    <property type="match status" value="1"/>
</dbReference>
<organism evidence="1 2">
    <name type="scientific">Klebsiella pneumoniae 30684/NJST258_2</name>
    <dbReference type="NCBI Taxonomy" id="1420013"/>
    <lineage>
        <taxon>Bacteria</taxon>
        <taxon>Pseudomonadati</taxon>
        <taxon>Pseudomonadota</taxon>
        <taxon>Gammaproteobacteria</taxon>
        <taxon>Enterobacterales</taxon>
        <taxon>Enterobacteriaceae</taxon>
        <taxon>Klebsiella/Raoultella group</taxon>
        <taxon>Klebsiella</taxon>
        <taxon>Klebsiella pneumoniae complex</taxon>
    </lineage>
</organism>
<sequence>MRTGCAARSTWYRASPRRRASDMNSCLYQGVLRHRRLQPKAHHFVYRLFMTWLDLDELDRLPEAGIRRNRLAAAAWYDADYPLGAPLKAQVLNRLESLTGCRPAGRVMLLTQLRYFGFHFNPVNFYYCYDEADTLRWVLAEVRNTPWNERHYYAVDGQQARPLEKAFHVSPFNPMDMVYHWRFNAPGKTLHMHIENHQASKVFDATLALSRVPLTRANLRGLLLRLPLMTLKTVLAIYWQALRLWLKRVPLYNHPVSRSERS</sequence>
<dbReference type="KEGG" id="kps:KPNJ2_04838"/>
<dbReference type="InterPro" id="IPR010775">
    <property type="entry name" value="DUF1365"/>
</dbReference>
<name>W8URE5_KLEPN</name>
<proteinExistence type="predicted"/>
<reference evidence="1 2" key="1">
    <citation type="journal article" date="2014" name="Proc. Natl. Acad. Sci. U.S.A.">
        <title>Molecular dissection of the evolution of carbapenem-resistant multilocus sequence type 258 Klebsiella pneumoniae.</title>
        <authorList>
            <person name="Deleo F.R."/>
            <person name="Chen L."/>
            <person name="Porcella S.F."/>
            <person name="Martens C.A."/>
            <person name="Kobayashi S.D."/>
            <person name="Porter A.R."/>
            <person name="Chavda K.D."/>
            <person name="Jacobs M.R."/>
            <person name="Mathema B."/>
            <person name="Olsen R.J."/>
            <person name="Bonomo R.A."/>
            <person name="Musser J.M."/>
            <person name="Kreiswirth B.N."/>
        </authorList>
    </citation>
    <scope>NUCLEOTIDE SEQUENCE [LARGE SCALE GENOMIC DNA]</scope>
    <source>
        <strain evidence="1">30684/NJST258_2</strain>
    </source>
</reference>
<evidence type="ECO:0000313" key="2">
    <source>
        <dbReference type="Proteomes" id="UP000019586"/>
    </source>
</evidence>
<dbReference type="AlphaFoldDB" id="W8URE5"/>
<dbReference type="PANTHER" id="PTHR33973:SF4">
    <property type="entry name" value="OS07G0153300 PROTEIN"/>
    <property type="match status" value="1"/>
</dbReference>
<evidence type="ECO:0000313" key="1">
    <source>
        <dbReference type="EMBL" id="AHM81610.1"/>
    </source>
</evidence>
<dbReference type="Pfam" id="PF07103">
    <property type="entry name" value="DUF1365"/>
    <property type="match status" value="1"/>
</dbReference>
<dbReference type="Proteomes" id="UP000019586">
    <property type="component" value="Chromosome"/>
</dbReference>
<dbReference type="EMBL" id="CP006918">
    <property type="protein sequence ID" value="AHM81610.1"/>
    <property type="molecule type" value="Genomic_DNA"/>
</dbReference>
<dbReference type="PATRIC" id="fig|1420013.3.peg.4545"/>